<protein>
    <submittedName>
        <fullName evidence="1">Uncharacterized protein</fullName>
    </submittedName>
</protein>
<dbReference type="AlphaFoldDB" id="A0A3L6RJU1"/>
<keyword evidence="2" id="KW-1185">Reference proteome</keyword>
<comment type="caution">
    <text evidence="1">The sequence shown here is derived from an EMBL/GenBank/DDBJ whole genome shotgun (WGS) entry which is preliminary data.</text>
</comment>
<accession>A0A3L6RJU1</accession>
<gene>
    <name evidence="1" type="ORF">C2845_PM13G15240</name>
</gene>
<organism evidence="1 2">
    <name type="scientific">Panicum miliaceum</name>
    <name type="common">Proso millet</name>
    <name type="synonym">Broomcorn millet</name>
    <dbReference type="NCBI Taxonomy" id="4540"/>
    <lineage>
        <taxon>Eukaryota</taxon>
        <taxon>Viridiplantae</taxon>
        <taxon>Streptophyta</taxon>
        <taxon>Embryophyta</taxon>
        <taxon>Tracheophyta</taxon>
        <taxon>Spermatophyta</taxon>
        <taxon>Magnoliopsida</taxon>
        <taxon>Liliopsida</taxon>
        <taxon>Poales</taxon>
        <taxon>Poaceae</taxon>
        <taxon>PACMAD clade</taxon>
        <taxon>Panicoideae</taxon>
        <taxon>Panicodae</taxon>
        <taxon>Paniceae</taxon>
        <taxon>Panicinae</taxon>
        <taxon>Panicum</taxon>
        <taxon>Panicum sect. Panicum</taxon>
    </lineage>
</organism>
<dbReference type="EMBL" id="PQIB02000008">
    <property type="protein sequence ID" value="RLN04348.1"/>
    <property type="molecule type" value="Genomic_DNA"/>
</dbReference>
<dbReference type="Proteomes" id="UP000275267">
    <property type="component" value="Unassembled WGS sequence"/>
</dbReference>
<reference evidence="2" key="1">
    <citation type="journal article" date="2019" name="Nat. Commun.">
        <title>The genome of broomcorn millet.</title>
        <authorList>
            <person name="Zou C."/>
            <person name="Miki D."/>
            <person name="Li D."/>
            <person name="Tang Q."/>
            <person name="Xiao L."/>
            <person name="Rajput S."/>
            <person name="Deng P."/>
            <person name="Jia W."/>
            <person name="Huang R."/>
            <person name="Zhang M."/>
            <person name="Sun Y."/>
            <person name="Hu J."/>
            <person name="Fu X."/>
            <person name="Schnable P.S."/>
            <person name="Li F."/>
            <person name="Zhang H."/>
            <person name="Feng B."/>
            <person name="Zhu X."/>
            <person name="Liu R."/>
            <person name="Schnable J.C."/>
            <person name="Zhu J.-K."/>
            <person name="Zhang H."/>
        </authorList>
    </citation>
    <scope>NUCLEOTIDE SEQUENCE [LARGE SCALE GENOMIC DNA]</scope>
</reference>
<proteinExistence type="predicted"/>
<sequence length="83" mass="8881">MQPLATELGIPRIAFSPSAVYGSAVLHSLVRRIPRPEEEDDESLIPFPEIPGVPVVAAVAAVPDAQGWRRGLGGWQAQLPLES</sequence>
<dbReference type="Gene3D" id="3.40.50.2000">
    <property type="entry name" value="Glycogen Phosphorylase B"/>
    <property type="match status" value="1"/>
</dbReference>
<name>A0A3L6RJU1_PANMI</name>
<evidence type="ECO:0000313" key="2">
    <source>
        <dbReference type="Proteomes" id="UP000275267"/>
    </source>
</evidence>
<evidence type="ECO:0000313" key="1">
    <source>
        <dbReference type="EMBL" id="RLN04348.1"/>
    </source>
</evidence>